<keyword evidence="1" id="KW-0812">Transmembrane</keyword>
<keyword evidence="1" id="KW-1133">Transmembrane helix</keyword>
<keyword evidence="1" id="KW-0472">Membrane</keyword>
<sequence>MGKKSSSDKPIPAGVVISETLHMEFVIVGTIIVAIILMIRFIYKRVFE</sequence>
<protein>
    <submittedName>
        <fullName evidence="2">Uncharacterized protein</fullName>
    </submittedName>
</protein>
<dbReference type="EMBL" id="JAKEVZ010000016">
    <property type="protein sequence ID" value="MCF1752859.1"/>
    <property type="molecule type" value="Genomic_DNA"/>
</dbReference>
<dbReference type="Proteomes" id="UP001201449">
    <property type="component" value="Unassembled WGS sequence"/>
</dbReference>
<evidence type="ECO:0000313" key="2">
    <source>
        <dbReference type="EMBL" id="MCF1752859.1"/>
    </source>
</evidence>
<proteinExistence type="predicted"/>
<organism evidence="2 3">
    <name type="scientific">Mariniradius sediminis</name>
    <dbReference type="NCBI Taxonomy" id="2909237"/>
    <lineage>
        <taxon>Bacteria</taxon>
        <taxon>Pseudomonadati</taxon>
        <taxon>Bacteroidota</taxon>
        <taxon>Cytophagia</taxon>
        <taxon>Cytophagales</taxon>
        <taxon>Cyclobacteriaceae</taxon>
        <taxon>Mariniradius</taxon>
    </lineage>
</organism>
<gene>
    <name evidence="2" type="ORF">L0U89_17510</name>
</gene>
<dbReference type="RefSeq" id="WP_008630112.1">
    <property type="nucleotide sequence ID" value="NZ_JAKEVZ010000016.1"/>
</dbReference>
<comment type="caution">
    <text evidence="2">The sequence shown here is derived from an EMBL/GenBank/DDBJ whole genome shotgun (WGS) entry which is preliminary data.</text>
</comment>
<keyword evidence="3" id="KW-1185">Reference proteome</keyword>
<feature type="transmembrane region" description="Helical" evidence="1">
    <location>
        <begin position="25"/>
        <end position="43"/>
    </location>
</feature>
<reference evidence="2 3" key="1">
    <citation type="submission" date="2022-01" db="EMBL/GenBank/DDBJ databases">
        <title>Mariniradius saccharolyticus sp. nov., isolated from sediment of a river.</title>
        <authorList>
            <person name="Liu H."/>
        </authorList>
    </citation>
    <scope>NUCLEOTIDE SEQUENCE [LARGE SCALE GENOMIC DNA]</scope>
    <source>
        <strain evidence="2 3">RY-2</strain>
    </source>
</reference>
<name>A0ABS9BXS4_9BACT</name>
<accession>A0ABS9BXS4</accession>
<evidence type="ECO:0000313" key="3">
    <source>
        <dbReference type="Proteomes" id="UP001201449"/>
    </source>
</evidence>
<evidence type="ECO:0000256" key="1">
    <source>
        <dbReference type="SAM" id="Phobius"/>
    </source>
</evidence>